<gene>
    <name evidence="1" type="ORF">AD947_04705</name>
</gene>
<organism evidence="1 2">
    <name type="scientific">Acetobacter tropicalis</name>
    <dbReference type="NCBI Taxonomy" id="104102"/>
    <lineage>
        <taxon>Bacteria</taxon>
        <taxon>Pseudomonadati</taxon>
        <taxon>Pseudomonadota</taxon>
        <taxon>Alphaproteobacteria</taxon>
        <taxon>Acetobacterales</taxon>
        <taxon>Acetobacteraceae</taxon>
        <taxon>Acetobacter</taxon>
    </lineage>
</organism>
<accession>A0A149U1E5</accession>
<dbReference type="EMBL" id="LHZT01000108">
    <property type="protein sequence ID" value="KXV59190.1"/>
    <property type="molecule type" value="Genomic_DNA"/>
</dbReference>
<dbReference type="Proteomes" id="UP000075411">
    <property type="component" value="Unassembled WGS sequence"/>
</dbReference>
<reference evidence="1 2" key="1">
    <citation type="submission" date="2015-06" db="EMBL/GenBank/DDBJ databases">
        <title>Improved classification and identification of acetic acid bacteria using matrix-assisted laser desorption/ionization time-of-flight mass spectrometry; Gluconobacter nephelii and Gluconobacter uchimurae are later heterotypic synonyms of Gluconobacter japonicus and Gluconobacter oxydans, respectively.</title>
        <authorList>
            <person name="Li L."/>
            <person name="Cleenwerck I."/>
            <person name="De Vuyst L."/>
            <person name="Vandamme P."/>
        </authorList>
    </citation>
    <scope>NUCLEOTIDE SEQUENCE [LARGE SCALE GENOMIC DNA]</scope>
    <source>
        <strain evidence="1 2">LMG 1663</strain>
    </source>
</reference>
<proteinExistence type="predicted"/>
<evidence type="ECO:0000313" key="1">
    <source>
        <dbReference type="EMBL" id="KXV59190.1"/>
    </source>
</evidence>
<evidence type="ECO:0000313" key="2">
    <source>
        <dbReference type="Proteomes" id="UP000075411"/>
    </source>
</evidence>
<protein>
    <submittedName>
        <fullName evidence="1">Uncharacterized protein</fullName>
    </submittedName>
</protein>
<name>A0A149U1E5_9PROT</name>
<dbReference type="AlphaFoldDB" id="A0A149U1E5"/>
<sequence length="81" mass="8898">MRQHAPKRTRPDGLRIVTTLNSMEAVAMGCLFLPAVMDMMGPTRVMREKADVAAALARSLLAMRDLAKGPRAMREAESNLT</sequence>
<comment type="caution">
    <text evidence="1">The sequence shown here is derived from an EMBL/GenBank/DDBJ whole genome shotgun (WGS) entry which is preliminary data.</text>
</comment>